<name>A0ABY6IEB9_STRPE</name>
<evidence type="ECO:0000313" key="2">
    <source>
        <dbReference type="Proteomes" id="UP001163878"/>
    </source>
</evidence>
<gene>
    <name evidence="1" type="ORF">OGH68_30385</name>
</gene>
<protein>
    <submittedName>
        <fullName evidence="1">Uncharacterized protein</fullName>
    </submittedName>
</protein>
<dbReference type="RefSeq" id="WP_264248464.1">
    <property type="nucleotide sequence ID" value="NZ_CP107567.1"/>
</dbReference>
<proteinExistence type="predicted"/>
<evidence type="ECO:0000313" key="1">
    <source>
        <dbReference type="EMBL" id="UYQ65351.1"/>
    </source>
</evidence>
<dbReference type="EMBL" id="CP107567">
    <property type="protein sequence ID" value="UYQ65351.1"/>
    <property type="molecule type" value="Genomic_DNA"/>
</dbReference>
<organism evidence="1 2">
    <name type="scientific">Streptomyces peucetius</name>
    <dbReference type="NCBI Taxonomy" id="1950"/>
    <lineage>
        <taxon>Bacteria</taxon>
        <taxon>Bacillati</taxon>
        <taxon>Actinomycetota</taxon>
        <taxon>Actinomycetes</taxon>
        <taxon>Kitasatosporales</taxon>
        <taxon>Streptomycetaceae</taxon>
        <taxon>Streptomyces</taxon>
    </lineage>
</organism>
<dbReference type="Proteomes" id="UP001163878">
    <property type="component" value="Chromosome"/>
</dbReference>
<keyword evidence="2" id="KW-1185">Reference proteome</keyword>
<accession>A0ABY6IEB9</accession>
<sequence length="156" mass="17592">MTWSGHWHGFGPWTGTRTAYGQEGARRPGQLTHDEQTRTFLAGTLPPMQVGHWLMRRDQAAAHRTWTDLGDAMDWLRKTYEASPPFERVDGGRAYIDLDVKSTYAADALGRGVDAVWVHYAKTTNLVSFSVVCCPHRFLRELPCPLPPLSTDDRHG</sequence>
<reference evidence="1" key="1">
    <citation type="submission" date="2022-10" db="EMBL/GenBank/DDBJ databases">
        <title>Cytochrome P450 Catalyzes Benzene Ring Formation in the Biosynthesis of Trialkyl-Substituted Aromatic Polyketides.</title>
        <authorList>
            <person name="Zhao E."/>
            <person name="Ge H."/>
        </authorList>
    </citation>
    <scope>NUCLEOTIDE SEQUENCE</scope>
    <source>
        <strain evidence="1">NA0869</strain>
    </source>
</reference>